<feature type="repeat" description="PPR" evidence="5">
    <location>
        <begin position="544"/>
        <end position="578"/>
    </location>
</feature>
<proteinExistence type="inferred from homology"/>
<evidence type="ECO:0000256" key="6">
    <source>
        <dbReference type="SAM" id="MobiDB-lite"/>
    </source>
</evidence>
<sequence length="652" mass="72230">MFQHLFRRLQGEPAEPLVEAAESPGGALARDMLKLETVEAMRARWLEEPVAHRKLCWPDAMLATMDSHSKRAAQVLEATLEVGVVPFWAVPDVFAWLVAASSKGVPAHLCLAQQDALPALFLHMLETTPPRSFQLQGWIIGSIVSHCDAPTAARMYKALREYRHGLHFNTQFKIASVLAADGRYRLLALEILEDTLANPRLDPNDRRCAALATQIVTLPPGSKQGLVSPVHMQAVGEAFARLIERGYAPNLFTYTAMIRSLTSALQLSTAWKMFDVMLDQGLTPDPYLFLVLLAGAKRASRSDLAARAIKSAPQKVLQDPVICHEILHAVLTFAYEEYKWTKPAAPHSNPGFGPMLRTYSKFFKIEPLQKLIPQDLSLLLEQQGHGDDVYVYTWQHALIPLLNELPALPDDKKMEPGVPTLNMMIASYIRSSPNVEPAWELYTRFIGLLQNRDPLALSLPRGSTVLYDLVIKALIDNAGMVDRAIEIVTSMLQASSPSSSFSSVPFSDIVTAEPSESSQAGPDPSDSQEPTKQEPSVPHPVRPSVYTWSILIYGVIRSRQPLKSLELLRMMQLYGVKPDHATWTTLIAGFAGTRHDDEAGKALRELAEQGFHPNAHTIRAVGRMRRADAVLSSLEQMAEQGELQLEAEINEA</sequence>
<gene>
    <name evidence="7" type="ORF">C8A05DRAFT_12069</name>
</gene>
<evidence type="ECO:0000256" key="4">
    <source>
        <dbReference type="ARBA" id="ARBA00044511"/>
    </source>
</evidence>
<evidence type="ECO:0000256" key="5">
    <source>
        <dbReference type="PROSITE-ProRule" id="PRU00708"/>
    </source>
</evidence>
<name>A0AAN6MUG9_9PEZI</name>
<feature type="repeat" description="PPR" evidence="5">
    <location>
        <begin position="250"/>
        <end position="284"/>
    </location>
</feature>
<dbReference type="NCBIfam" id="TIGR00756">
    <property type="entry name" value="PPR"/>
    <property type="match status" value="2"/>
</dbReference>
<dbReference type="AlphaFoldDB" id="A0AAN6MUG9"/>
<evidence type="ECO:0000313" key="7">
    <source>
        <dbReference type="EMBL" id="KAK3906188.1"/>
    </source>
</evidence>
<evidence type="ECO:0000313" key="8">
    <source>
        <dbReference type="Proteomes" id="UP001303889"/>
    </source>
</evidence>
<keyword evidence="8" id="KW-1185">Reference proteome</keyword>
<comment type="similarity">
    <text evidence="1">Belongs to the CCM1 family.</text>
</comment>
<organism evidence="7 8">
    <name type="scientific">Staphylotrichum tortipilum</name>
    <dbReference type="NCBI Taxonomy" id="2831512"/>
    <lineage>
        <taxon>Eukaryota</taxon>
        <taxon>Fungi</taxon>
        <taxon>Dikarya</taxon>
        <taxon>Ascomycota</taxon>
        <taxon>Pezizomycotina</taxon>
        <taxon>Sordariomycetes</taxon>
        <taxon>Sordariomycetidae</taxon>
        <taxon>Sordariales</taxon>
        <taxon>Chaetomiaceae</taxon>
        <taxon>Staphylotrichum</taxon>
    </lineage>
</organism>
<dbReference type="Pfam" id="PF13041">
    <property type="entry name" value="PPR_2"/>
    <property type="match status" value="1"/>
</dbReference>
<dbReference type="EMBL" id="MU855334">
    <property type="protein sequence ID" value="KAK3906188.1"/>
    <property type="molecule type" value="Genomic_DNA"/>
</dbReference>
<feature type="non-terminal residue" evidence="7">
    <location>
        <position position="652"/>
    </location>
</feature>
<dbReference type="InterPro" id="IPR002885">
    <property type="entry name" value="PPR_rpt"/>
</dbReference>
<evidence type="ECO:0000256" key="3">
    <source>
        <dbReference type="ARBA" id="ARBA00044493"/>
    </source>
</evidence>
<feature type="region of interest" description="Disordered" evidence="6">
    <location>
        <begin position="512"/>
        <end position="540"/>
    </location>
</feature>
<evidence type="ECO:0000256" key="1">
    <source>
        <dbReference type="ARBA" id="ARBA00006192"/>
    </source>
</evidence>
<comment type="function">
    <text evidence="3">Regulates mitochondrial small subunit maturation by controlling 15S rRNA 5'-end processing. Localizes to the 5' precursor of the 15S rRNA in a position that is subsequently occupied by mS47 in the mature yeast mtSSU. Uses structure and sequence-specific RNA recognition, binding to a single-stranded region of the precursor and specifically recognizing bases -6 to -1. The exchange of Ccm1 for mS47 is coupled to the irreversible removal of precursor rRNA that is accompanied by conformational changes of the mitoribosomal proteins uS5m and mS26. These conformational changes signal completion of 5'-end rRNA processing through protection of the mature 5'-end of the 15S rRNA and stabilization of mS47. The removal of the 5' precursor together with the dissociation of Ccm1 may be catalyzed by the 5'-3' exoribonuclease Pet127. Involved in the specific removal of group I introns in mitochondrial encoded transcripts.</text>
</comment>
<evidence type="ECO:0000256" key="2">
    <source>
        <dbReference type="ARBA" id="ARBA00022737"/>
    </source>
</evidence>
<comment type="caution">
    <text evidence="7">The sequence shown here is derived from an EMBL/GenBank/DDBJ whole genome shotgun (WGS) entry which is preliminary data.</text>
</comment>
<comment type="subunit">
    <text evidence="4">Binds to mitochondrial small subunit 15S rRNA.</text>
</comment>
<reference evidence="7" key="2">
    <citation type="submission" date="2023-05" db="EMBL/GenBank/DDBJ databases">
        <authorList>
            <consortium name="Lawrence Berkeley National Laboratory"/>
            <person name="Steindorff A."/>
            <person name="Hensen N."/>
            <person name="Bonometti L."/>
            <person name="Westerberg I."/>
            <person name="Brannstrom I.O."/>
            <person name="Guillou S."/>
            <person name="Cros-Aarteil S."/>
            <person name="Calhoun S."/>
            <person name="Haridas S."/>
            <person name="Kuo A."/>
            <person name="Mondo S."/>
            <person name="Pangilinan J."/>
            <person name="Riley R."/>
            <person name="Labutti K."/>
            <person name="Andreopoulos B."/>
            <person name="Lipzen A."/>
            <person name="Chen C."/>
            <person name="Yanf M."/>
            <person name="Daum C."/>
            <person name="Ng V."/>
            <person name="Clum A."/>
            <person name="Ohm R."/>
            <person name="Martin F."/>
            <person name="Silar P."/>
            <person name="Natvig D."/>
            <person name="Lalanne C."/>
            <person name="Gautier V."/>
            <person name="Ament-Velasquez S.L."/>
            <person name="Kruys A."/>
            <person name="Hutchinson M.I."/>
            <person name="Powell A.J."/>
            <person name="Barry K."/>
            <person name="Miller A.N."/>
            <person name="Grigoriev I.V."/>
            <person name="Debuchy R."/>
            <person name="Gladieux P."/>
            <person name="Thoren M.H."/>
            <person name="Johannesson H."/>
        </authorList>
    </citation>
    <scope>NUCLEOTIDE SEQUENCE</scope>
    <source>
        <strain evidence="7">CBS 103.79</strain>
    </source>
</reference>
<reference evidence="7" key="1">
    <citation type="journal article" date="2023" name="Mol. Phylogenet. Evol.">
        <title>Genome-scale phylogeny and comparative genomics of the fungal order Sordariales.</title>
        <authorList>
            <person name="Hensen N."/>
            <person name="Bonometti L."/>
            <person name="Westerberg I."/>
            <person name="Brannstrom I.O."/>
            <person name="Guillou S."/>
            <person name="Cros-Aarteil S."/>
            <person name="Calhoun S."/>
            <person name="Haridas S."/>
            <person name="Kuo A."/>
            <person name="Mondo S."/>
            <person name="Pangilinan J."/>
            <person name="Riley R."/>
            <person name="LaButti K."/>
            <person name="Andreopoulos B."/>
            <person name="Lipzen A."/>
            <person name="Chen C."/>
            <person name="Yan M."/>
            <person name="Daum C."/>
            <person name="Ng V."/>
            <person name="Clum A."/>
            <person name="Steindorff A."/>
            <person name="Ohm R.A."/>
            <person name="Martin F."/>
            <person name="Silar P."/>
            <person name="Natvig D.O."/>
            <person name="Lalanne C."/>
            <person name="Gautier V."/>
            <person name="Ament-Velasquez S.L."/>
            <person name="Kruys A."/>
            <person name="Hutchinson M.I."/>
            <person name="Powell A.J."/>
            <person name="Barry K."/>
            <person name="Miller A.N."/>
            <person name="Grigoriev I.V."/>
            <person name="Debuchy R."/>
            <person name="Gladieux P."/>
            <person name="Hiltunen Thoren M."/>
            <person name="Johannesson H."/>
        </authorList>
    </citation>
    <scope>NUCLEOTIDE SEQUENCE</scope>
    <source>
        <strain evidence="7">CBS 103.79</strain>
    </source>
</reference>
<dbReference type="PANTHER" id="PTHR47447:SF23">
    <property type="entry name" value="PENTACOTRIPEPTIDE-REPEAT REGION OF PRORP DOMAIN-CONTAINING PROTEIN"/>
    <property type="match status" value="1"/>
</dbReference>
<dbReference type="Gene3D" id="1.25.40.10">
    <property type="entry name" value="Tetratricopeptide repeat domain"/>
    <property type="match status" value="2"/>
</dbReference>
<keyword evidence="2" id="KW-0677">Repeat</keyword>
<dbReference type="PANTHER" id="PTHR47447">
    <property type="entry name" value="OS03G0856100 PROTEIN"/>
    <property type="match status" value="1"/>
</dbReference>
<dbReference type="Proteomes" id="UP001303889">
    <property type="component" value="Unassembled WGS sequence"/>
</dbReference>
<feature type="repeat" description="PPR" evidence="5">
    <location>
        <begin position="579"/>
        <end position="613"/>
    </location>
</feature>
<dbReference type="InterPro" id="IPR011990">
    <property type="entry name" value="TPR-like_helical_dom_sf"/>
</dbReference>
<accession>A0AAN6MUG9</accession>
<protein>
    <recommendedName>
        <fullName evidence="9">Pentatricopeptide repeat-containing protein</fullName>
    </recommendedName>
</protein>
<feature type="compositionally biased region" description="Polar residues" evidence="6">
    <location>
        <begin position="514"/>
        <end position="534"/>
    </location>
</feature>
<evidence type="ECO:0008006" key="9">
    <source>
        <dbReference type="Google" id="ProtNLM"/>
    </source>
</evidence>
<dbReference type="PROSITE" id="PS51375">
    <property type="entry name" value="PPR"/>
    <property type="match status" value="3"/>
</dbReference>
<dbReference type="Pfam" id="PF01535">
    <property type="entry name" value="PPR"/>
    <property type="match status" value="1"/>
</dbReference>